<dbReference type="GO" id="GO:0016491">
    <property type="term" value="F:oxidoreductase activity"/>
    <property type="evidence" value="ECO:0007669"/>
    <property type="project" value="UniProtKB-KW"/>
</dbReference>
<evidence type="ECO:0000256" key="5">
    <source>
        <dbReference type="ARBA" id="ARBA00023027"/>
    </source>
</evidence>
<evidence type="ECO:0000259" key="7">
    <source>
        <dbReference type="Pfam" id="PF01232"/>
    </source>
</evidence>
<dbReference type="Pfam" id="PF08125">
    <property type="entry name" value="Mannitol_dh_C"/>
    <property type="match status" value="1"/>
</dbReference>
<keyword evidence="4 9" id="KW-0560">Oxidoreductase</keyword>
<gene>
    <name evidence="9" type="ORF">QQX09_13515</name>
</gene>
<dbReference type="SUPFAM" id="SSF48179">
    <property type="entry name" value="6-phosphogluconate dehydrogenase C-terminal domain-like"/>
    <property type="match status" value="1"/>
</dbReference>
<name>A0ABT8GCL1_9MICO</name>
<dbReference type="Proteomes" id="UP001172728">
    <property type="component" value="Unassembled WGS sequence"/>
</dbReference>
<comment type="similarity">
    <text evidence="1">Belongs to the mannitol dehydrogenase family.</text>
</comment>
<sequence length="515" mass="53722">MTTLPRLSRATLATLADAGLDPAVRLPASATTALSTGIVHLGIGAFHRAHQAVFTERAIEATGDDRWGILGVTQRSATVRDQLLPQDGLYGVLELSDRGGGAPPLELIGSIRDVAYPAEETARVLATIAAPATHIVSLTVTEKGYRRAADGGPDLADPALSFDLAVLAREIDRAATDDDEPSRSAVGLLVRALARRWRAGGDALTVVVCDNLMDNGPQVERLVHALVGACPAAGAGELLDWIRARVTFPATMVDRIVPATADAHRRAAERVLGATDAGLVVAEPFRQWVIEDRFAGPRPAWELAGATFTSDVAPYEHAKLRLLNGTHSLLAYAGALRGHATIAEAVADPLLYGLARTMLDEDSIPSLGAGSEIDLEAYRDSVLERFANAAIGHTTVQVAMDGSQKLPIRLLGIARDRLAVGQAPEAVARAVAAWMLFVHAAAAGSLEVAGSPVGLDDPAAQALGQAAAGSIDGLADRMLDRSGVFPAALAGDDRWRTAVRSGVSELSGIGAATAR</sequence>
<feature type="domain" description="Mannitol dehydrogenase C-terminal" evidence="8">
    <location>
        <begin position="311"/>
        <end position="472"/>
    </location>
</feature>
<feature type="domain" description="Mannitol dehydrogenase N-terminal" evidence="7">
    <location>
        <begin position="37"/>
        <end position="302"/>
    </location>
</feature>
<evidence type="ECO:0000256" key="4">
    <source>
        <dbReference type="ARBA" id="ARBA00023002"/>
    </source>
</evidence>
<dbReference type="SUPFAM" id="SSF51735">
    <property type="entry name" value="NAD(P)-binding Rossmann-fold domains"/>
    <property type="match status" value="1"/>
</dbReference>
<dbReference type="Gene3D" id="3.40.50.720">
    <property type="entry name" value="NAD(P)-binding Rossmann-like Domain"/>
    <property type="match status" value="1"/>
</dbReference>
<comment type="caution">
    <text evidence="9">The sequence shown here is derived from an EMBL/GenBank/DDBJ whole genome shotgun (WGS) entry which is preliminary data.</text>
</comment>
<proteinExistence type="inferred from homology"/>
<dbReference type="InterPro" id="IPR013328">
    <property type="entry name" value="6PGD_dom2"/>
</dbReference>
<keyword evidence="5" id="KW-0520">NAD</keyword>
<dbReference type="PANTHER" id="PTHR43362">
    <property type="entry name" value="MANNITOL DEHYDROGENASE DSF1-RELATED"/>
    <property type="match status" value="1"/>
</dbReference>
<evidence type="ECO:0000313" key="9">
    <source>
        <dbReference type="EMBL" id="MDN4476871.1"/>
    </source>
</evidence>
<dbReference type="PROSITE" id="PS00974">
    <property type="entry name" value="MANNITOL_DHGENASE"/>
    <property type="match status" value="1"/>
</dbReference>
<dbReference type="Pfam" id="PF01232">
    <property type="entry name" value="Mannitol_dh"/>
    <property type="match status" value="1"/>
</dbReference>
<reference evidence="9" key="1">
    <citation type="submission" date="2023-06" db="EMBL/GenBank/DDBJ databases">
        <title>Sysu t00192.</title>
        <authorList>
            <person name="Gao L."/>
            <person name="Fang B.-Z."/>
            <person name="Li W.-J."/>
        </authorList>
    </citation>
    <scope>NUCLEOTIDE SEQUENCE</scope>
    <source>
        <strain evidence="9">SYSU T00192</strain>
    </source>
</reference>
<dbReference type="EMBL" id="JAUHPW010000012">
    <property type="protein sequence ID" value="MDN4476871.1"/>
    <property type="molecule type" value="Genomic_DNA"/>
</dbReference>
<accession>A0ABT8GCL1</accession>
<dbReference type="InterPro" id="IPR008927">
    <property type="entry name" value="6-PGluconate_DH-like_C_sf"/>
</dbReference>
<evidence type="ECO:0000256" key="3">
    <source>
        <dbReference type="ARBA" id="ARBA00016219"/>
    </source>
</evidence>
<evidence type="ECO:0000256" key="2">
    <source>
        <dbReference type="ARBA" id="ARBA00012939"/>
    </source>
</evidence>
<protein>
    <recommendedName>
        <fullName evidence="3">Mannitol-1-phosphate 5-dehydrogenase</fullName>
        <ecNumber evidence="2">1.1.1.17</ecNumber>
    </recommendedName>
</protein>
<dbReference type="PANTHER" id="PTHR43362:SF1">
    <property type="entry name" value="MANNITOL DEHYDROGENASE 2-RELATED"/>
    <property type="match status" value="1"/>
</dbReference>
<comment type="catalytic activity">
    <reaction evidence="6">
        <text>D-mannitol 1-phosphate + NAD(+) = beta-D-fructose 6-phosphate + NADH + H(+)</text>
        <dbReference type="Rhea" id="RHEA:19661"/>
        <dbReference type="ChEBI" id="CHEBI:15378"/>
        <dbReference type="ChEBI" id="CHEBI:57540"/>
        <dbReference type="ChEBI" id="CHEBI:57634"/>
        <dbReference type="ChEBI" id="CHEBI:57945"/>
        <dbReference type="ChEBI" id="CHEBI:61381"/>
        <dbReference type="EC" id="1.1.1.17"/>
    </reaction>
</comment>
<evidence type="ECO:0000313" key="10">
    <source>
        <dbReference type="Proteomes" id="UP001172728"/>
    </source>
</evidence>
<dbReference type="PRINTS" id="PR00084">
    <property type="entry name" value="MTLDHDRGNASE"/>
</dbReference>
<evidence type="ECO:0000259" key="8">
    <source>
        <dbReference type="Pfam" id="PF08125"/>
    </source>
</evidence>
<organism evidence="9 10">
    <name type="scientific">Demequina litoralis</name>
    <dbReference type="NCBI Taxonomy" id="3051660"/>
    <lineage>
        <taxon>Bacteria</taxon>
        <taxon>Bacillati</taxon>
        <taxon>Actinomycetota</taxon>
        <taxon>Actinomycetes</taxon>
        <taxon>Micrococcales</taxon>
        <taxon>Demequinaceae</taxon>
        <taxon>Demequina</taxon>
    </lineage>
</organism>
<dbReference type="EC" id="1.1.1.17" evidence="2"/>
<evidence type="ECO:0000256" key="6">
    <source>
        <dbReference type="ARBA" id="ARBA00048615"/>
    </source>
</evidence>
<dbReference type="InterPro" id="IPR013131">
    <property type="entry name" value="Mannitol_DH_N"/>
</dbReference>
<dbReference type="InterPro" id="IPR023027">
    <property type="entry name" value="Mannitol_DH_CS"/>
</dbReference>
<dbReference type="InterPro" id="IPR000669">
    <property type="entry name" value="Mannitol_DH"/>
</dbReference>
<dbReference type="InterPro" id="IPR050988">
    <property type="entry name" value="Mannitol_DH/Oxidoreductase"/>
</dbReference>
<evidence type="ECO:0000256" key="1">
    <source>
        <dbReference type="ARBA" id="ARBA00006541"/>
    </source>
</evidence>
<dbReference type="InterPro" id="IPR013118">
    <property type="entry name" value="Mannitol_DH_C"/>
</dbReference>
<keyword evidence="10" id="KW-1185">Reference proteome</keyword>
<dbReference type="Gene3D" id="1.10.1040.10">
    <property type="entry name" value="N-(1-d-carboxylethyl)-l-norvaline Dehydrogenase, domain 2"/>
    <property type="match status" value="1"/>
</dbReference>
<dbReference type="RefSeq" id="WP_301135691.1">
    <property type="nucleotide sequence ID" value="NZ_JAUHPW010000012.1"/>
</dbReference>
<dbReference type="InterPro" id="IPR036291">
    <property type="entry name" value="NAD(P)-bd_dom_sf"/>
</dbReference>